<feature type="coiled-coil region" evidence="1">
    <location>
        <begin position="367"/>
        <end position="471"/>
    </location>
</feature>
<evidence type="ECO:0000313" key="3">
    <source>
        <dbReference type="EMBL" id="ADO84013.1"/>
    </source>
</evidence>
<keyword evidence="3" id="KW-0614">Plasmid</keyword>
<dbReference type="HOGENOM" id="CLU_004785_1_2_0"/>
<dbReference type="GO" id="GO:0006302">
    <property type="term" value="P:double-strand break repair"/>
    <property type="evidence" value="ECO:0007669"/>
    <property type="project" value="InterPro"/>
</dbReference>
<gene>
    <name evidence="3" type="ordered locus">Ilyop_2251</name>
</gene>
<sequence>MRPIKLEIQGLQSFNEKQTIDFETLTEHGLFGIFGETGSGKSTILDALTLALYGNVVRIKDTKDDKLIDLLNINSEKIMVAYEFFIGEDRYYVERTFPKKKNKDEFGQSKASFIVNGEIRADKVGEVNSCIGEIIGLSMDDFTRSVVLPQGKFSEFLKLTGKEKRNMLERVFGLEEYGKKLMMKLSGEKNSKEKEVAALDNIILGKGDVSLEELQEKKEEFAKLQDEKKELFEKFEIFMKEYSDKEEVYKLLKEKNTLLDEKKSLDSEKEMSENIDEKIKKGERSAQVIKFFDKLSQCEKSISDYKNQVELKEKELLEKVNEKKAFSDILEKLQESEQKLIERDQDINLDSEEYDAVSNGVHNGKSFLELESELTNLGENISEEKTNLVKLQKIQEENIENLSEVDKKLEDLEDKDNDALEAVRKKIEILNIEKKEVEFLEEDIKLLEKDLDESQKEKSFLEKTLLSKDQELKKACEEKDEKIAQRLAKDLKEGEPCPVCGSKTHPNLAMDSQKNSDESLIESIEADKKNLEKKLYRINLEKISSDLENKRIQLNKRNTSDINSKIEKLKKEFEKIDVENQEIATKKEKLTSLKNQLSTDKTVLTQKKENCQKFLKNHEELEKNKIKKRDFIKKQLIQTVPSYMSDGLRIEDLEIRLSQMKEIKKEQLEIKKDLTNLRSGIKENSKLQENLNEVINNTKNSLWEINGSLKEKESQAELYSKEAKEKMECFGFISKNEVEESFIPENEMENLKNWIEEYKSKYEKNRISLDNLQNKIKDKMVTELQWENLQKDKSYLENQKEKLDSKVLLLEKNLSDMEKLLKEVRGLKNELAIKKKELSLLEDLSKLFQGNTFVEYLAVSRLKGIVSNAALRLSRITNGKYSLTIDDSANFLVVDNFNGGARRRSSTLSGGETFLVSLSLALALSNQIQLKGKSQLEFFFLDEGFGTLDSSLLDRVITSLETLKNQEKLKVGIITHVEDIKERVPRKLEVYAAVPGESGTVVKMV</sequence>
<feature type="coiled-coil region" evidence="1">
    <location>
        <begin position="295"/>
        <end position="322"/>
    </location>
</feature>
<dbReference type="InterPro" id="IPR038729">
    <property type="entry name" value="Rad50/SbcC_AAA"/>
</dbReference>
<dbReference type="Pfam" id="PF13558">
    <property type="entry name" value="SbcC_Walker_B"/>
    <property type="match status" value="1"/>
</dbReference>
<organism evidence="3 4">
    <name type="scientific">Ilyobacter polytropus (strain ATCC 51220 / DSM 2926 / LMG 16218 / CuHBu1)</name>
    <dbReference type="NCBI Taxonomy" id="572544"/>
    <lineage>
        <taxon>Bacteria</taxon>
        <taxon>Fusobacteriati</taxon>
        <taxon>Fusobacteriota</taxon>
        <taxon>Fusobacteriia</taxon>
        <taxon>Fusobacteriales</taxon>
        <taxon>Fusobacteriaceae</taxon>
        <taxon>Ilyobacter</taxon>
    </lineage>
</organism>
<evidence type="ECO:0000313" key="4">
    <source>
        <dbReference type="Proteomes" id="UP000006875"/>
    </source>
</evidence>
<feature type="coiled-coil region" evidence="1">
    <location>
        <begin position="650"/>
        <end position="697"/>
    </location>
</feature>
<name>E3HCV7_ILYPC</name>
<feature type="coiled-coil region" evidence="1">
    <location>
        <begin position="514"/>
        <end position="541"/>
    </location>
</feature>
<dbReference type="Proteomes" id="UP000006875">
    <property type="component" value="Plasmid pILYOP01"/>
</dbReference>
<evidence type="ECO:0000256" key="1">
    <source>
        <dbReference type="SAM" id="Coils"/>
    </source>
</evidence>
<keyword evidence="1" id="KW-0175">Coiled coil</keyword>
<proteinExistence type="predicted"/>
<dbReference type="Pfam" id="PF13476">
    <property type="entry name" value="AAA_23"/>
    <property type="match status" value="1"/>
</dbReference>
<accession>E3HCV7</accession>
<dbReference type="GO" id="GO:0016887">
    <property type="term" value="F:ATP hydrolysis activity"/>
    <property type="evidence" value="ECO:0007669"/>
    <property type="project" value="InterPro"/>
</dbReference>
<dbReference type="Gene3D" id="3.40.50.300">
    <property type="entry name" value="P-loop containing nucleotide triphosphate hydrolases"/>
    <property type="match status" value="2"/>
</dbReference>
<evidence type="ECO:0000259" key="2">
    <source>
        <dbReference type="Pfam" id="PF13476"/>
    </source>
</evidence>
<dbReference type="OrthoDB" id="9795626at2"/>
<feature type="coiled-coil region" evidence="1">
    <location>
        <begin position="755"/>
        <end position="844"/>
    </location>
</feature>
<dbReference type="SUPFAM" id="SSF52540">
    <property type="entry name" value="P-loop containing nucleoside triphosphate hydrolases"/>
    <property type="match status" value="1"/>
</dbReference>
<dbReference type="PANTHER" id="PTHR32114:SF2">
    <property type="entry name" value="ABC TRANSPORTER ABCH.3"/>
    <property type="match status" value="1"/>
</dbReference>
<keyword evidence="4" id="KW-1185">Reference proteome</keyword>
<dbReference type="EMBL" id="CP002282">
    <property type="protein sequence ID" value="ADO84013.1"/>
    <property type="molecule type" value="Genomic_DNA"/>
</dbReference>
<geneLocation type="plasmid" evidence="3 4">
    <name>pILYOP01</name>
</geneLocation>
<feature type="domain" description="Rad50/SbcC-type AAA" evidence="2">
    <location>
        <begin position="5"/>
        <end position="235"/>
    </location>
</feature>
<dbReference type="KEGG" id="ipo:Ilyop_2251"/>
<protein>
    <submittedName>
        <fullName evidence="3">SMC domain protein</fullName>
    </submittedName>
</protein>
<dbReference type="PANTHER" id="PTHR32114">
    <property type="entry name" value="ABC TRANSPORTER ABCH.3"/>
    <property type="match status" value="1"/>
</dbReference>
<reference evidence="3 4" key="1">
    <citation type="journal article" date="2010" name="Stand. Genomic Sci.">
        <title>Complete genome sequence of Ilyobacter polytropus type strain (CuHbu1).</title>
        <authorList>
            <person name="Sikorski J."/>
            <person name="Chertkov O."/>
            <person name="Lapidus A."/>
            <person name="Nolan M."/>
            <person name="Lucas S."/>
            <person name="Del Rio T.G."/>
            <person name="Tice H."/>
            <person name="Cheng J.F."/>
            <person name="Tapia R."/>
            <person name="Han C."/>
            <person name="Goodwin L."/>
            <person name="Pitluck S."/>
            <person name="Liolios K."/>
            <person name="Ivanova N."/>
            <person name="Mavromatis K."/>
            <person name="Mikhailova N."/>
            <person name="Pati A."/>
            <person name="Chen A."/>
            <person name="Palaniappan K."/>
            <person name="Land M."/>
            <person name="Hauser L."/>
            <person name="Chang Y.J."/>
            <person name="Jeffries C.D."/>
            <person name="Brambilla E."/>
            <person name="Yasawong M."/>
            <person name="Rohde M."/>
            <person name="Pukall R."/>
            <person name="Spring S."/>
            <person name="Goker M."/>
            <person name="Woyke T."/>
            <person name="Bristow J."/>
            <person name="Eisen J.A."/>
            <person name="Markowitz V."/>
            <person name="Hugenholtz P."/>
            <person name="Kyrpides N.C."/>
            <person name="Klenk H.P."/>
        </authorList>
    </citation>
    <scope>NUCLEOTIDE SEQUENCE [LARGE SCALE GENOMIC DNA]</scope>
    <source>
        <strain evidence="4">ATCC 51220 / DSM 2926 / LMG 16218 / CuHBu1</strain>
        <plasmid evidence="4">pILYOP01</plasmid>
    </source>
</reference>
<feature type="coiled-coil region" evidence="1">
    <location>
        <begin position="566"/>
        <end position="624"/>
    </location>
</feature>
<dbReference type="AlphaFoldDB" id="E3HCV7"/>
<dbReference type="InterPro" id="IPR027417">
    <property type="entry name" value="P-loop_NTPase"/>
</dbReference>
<feature type="coiled-coil region" evidence="1">
    <location>
        <begin position="207"/>
        <end position="234"/>
    </location>
</feature>
<dbReference type="RefSeq" id="WP_013388674.1">
    <property type="nucleotide sequence ID" value="NC_014633.1"/>
</dbReference>